<protein>
    <submittedName>
        <fullName evidence="1">Uncharacterized protein</fullName>
    </submittedName>
</protein>
<proteinExistence type="predicted"/>
<evidence type="ECO:0000313" key="2">
    <source>
        <dbReference type="Proteomes" id="UP000799755"/>
    </source>
</evidence>
<keyword evidence="2" id="KW-1185">Reference proteome</keyword>
<dbReference type="EMBL" id="MU003555">
    <property type="protein sequence ID" value="KAF2463036.1"/>
    <property type="molecule type" value="Genomic_DNA"/>
</dbReference>
<organism evidence="1 2">
    <name type="scientific">Lindgomyces ingoldianus</name>
    <dbReference type="NCBI Taxonomy" id="673940"/>
    <lineage>
        <taxon>Eukaryota</taxon>
        <taxon>Fungi</taxon>
        <taxon>Dikarya</taxon>
        <taxon>Ascomycota</taxon>
        <taxon>Pezizomycotina</taxon>
        <taxon>Dothideomycetes</taxon>
        <taxon>Pleosporomycetidae</taxon>
        <taxon>Pleosporales</taxon>
        <taxon>Lindgomycetaceae</taxon>
        <taxon>Lindgomyces</taxon>
    </lineage>
</organism>
<gene>
    <name evidence="1" type="ORF">BDR25DRAFT_320337</name>
</gene>
<accession>A0ACB6Q840</accession>
<dbReference type="Proteomes" id="UP000799755">
    <property type="component" value="Unassembled WGS sequence"/>
</dbReference>
<reference evidence="1" key="1">
    <citation type="journal article" date="2020" name="Stud. Mycol.">
        <title>101 Dothideomycetes genomes: a test case for predicting lifestyles and emergence of pathogens.</title>
        <authorList>
            <person name="Haridas S."/>
            <person name="Albert R."/>
            <person name="Binder M."/>
            <person name="Bloem J."/>
            <person name="Labutti K."/>
            <person name="Salamov A."/>
            <person name="Andreopoulos B."/>
            <person name="Baker S."/>
            <person name="Barry K."/>
            <person name="Bills G."/>
            <person name="Bluhm B."/>
            <person name="Cannon C."/>
            <person name="Castanera R."/>
            <person name="Culley D."/>
            <person name="Daum C."/>
            <person name="Ezra D."/>
            <person name="Gonzalez J."/>
            <person name="Henrissat B."/>
            <person name="Kuo A."/>
            <person name="Liang C."/>
            <person name="Lipzen A."/>
            <person name="Lutzoni F."/>
            <person name="Magnuson J."/>
            <person name="Mondo S."/>
            <person name="Nolan M."/>
            <person name="Ohm R."/>
            <person name="Pangilinan J."/>
            <person name="Park H.-J."/>
            <person name="Ramirez L."/>
            <person name="Alfaro M."/>
            <person name="Sun H."/>
            <person name="Tritt A."/>
            <person name="Yoshinaga Y."/>
            <person name="Zwiers L.-H."/>
            <person name="Turgeon B."/>
            <person name="Goodwin S."/>
            <person name="Spatafora J."/>
            <person name="Crous P."/>
            <person name="Grigoriev I."/>
        </authorList>
    </citation>
    <scope>NUCLEOTIDE SEQUENCE</scope>
    <source>
        <strain evidence="1">ATCC 200398</strain>
    </source>
</reference>
<name>A0ACB6Q840_9PLEO</name>
<comment type="caution">
    <text evidence="1">The sequence shown here is derived from an EMBL/GenBank/DDBJ whole genome shotgun (WGS) entry which is preliminary data.</text>
</comment>
<sequence>MASPASATMGKSNGNGGTSKMYSAQVVAALLSGLGVTSIAMKHYEMISAIDGVKTASAFQHDFRAILRNAKEYKARVDAGETFQAVQRTQKRSAAAVEGNPTTQVTPKKAKISSNGSPKDKAKANLKPTGKKGKAAAPEVK</sequence>
<evidence type="ECO:0000313" key="1">
    <source>
        <dbReference type="EMBL" id="KAF2463036.1"/>
    </source>
</evidence>